<evidence type="ECO:0000256" key="1">
    <source>
        <dbReference type="SAM" id="MobiDB-lite"/>
    </source>
</evidence>
<protein>
    <recommendedName>
        <fullName evidence="2">CCHC-type domain-containing protein</fullName>
    </recommendedName>
</protein>
<reference evidence="3" key="1">
    <citation type="submission" date="2021-08" db="EMBL/GenBank/DDBJ databases">
        <authorList>
            <person name="Misof B."/>
            <person name="Oliver O."/>
            <person name="Podsiadlowski L."/>
            <person name="Donath A."/>
            <person name="Peters R."/>
            <person name="Mayer C."/>
            <person name="Rust J."/>
            <person name="Gunkel S."/>
            <person name="Lesny P."/>
            <person name="Martin S."/>
            <person name="Oeyen J.P."/>
            <person name="Petersen M."/>
            <person name="Panagiotis P."/>
            <person name="Wilbrandt J."/>
            <person name="Tanja T."/>
        </authorList>
    </citation>
    <scope>NUCLEOTIDE SEQUENCE</scope>
    <source>
        <strain evidence="3">GBR_01_08_01A</strain>
        <tissue evidence="3">Thorax + abdomen</tissue>
    </source>
</reference>
<gene>
    <name evidence="3" type="ORF">KPH14_012999</name>
</gene>
<sequence>MNLVSHGRLQEFPATRDASSQTETEGRQDQAVQTTREEMAEAAAQTELLGTREVGIQFVEAHEQPGRYEYPPPVRREDPDLPYRETQQALESRRRELRRRQRERARGPTFDELLGATAQEKRNEAEERARIDREEPVRRFFGVCFNCRSTAHRYPNCPHPPRHTFCFRCGLPGKTVKECPRCAYGWEAQGPYRPGETDEVERNRVKKEAMREYYR</sequence>
<feature type="compositionally biased region" description="Basic and acidic residues" evidence="1">
    <location>
        <begin position="74"/>
        <end position="83"/>
    </location>
</feature>
<comment type="caution">
    <text evidence="3">The sequence shown here is derived from an EMBL/GenBank/DDBJ whole genome shotgun (WGS) entry which is preliminary data.</text>
</comment>
<dbReference type="SMART" id="SM00343">
    <property type="entry name" value="ZnF_C2HC"/>
    <property type="match status" value="2"/>
</dbReference>
<dbReference type="InterPro" id="IPR001878">
    <property type="entry name" value="Znf_CCHC"/>
</dbReference>
<accession>A0AAD9R976</accession>
<evidence type="ECO:0000313" key="3">
    <source>
        <dbReference type="EMBL" id="KAK2574806.1"/>
    </source>
</evidence>
<dbReference type="GO" id="GO:0003676">
    <property type="term" value="F:nucleic acid binding"/>
    <property type="evidence" value="ECO:0007669"/>
    <property type="project" value="InterPro"/>
</dbReference>
<dbReference type="EMBL" id="JAIFRP010004808">
    <property type="protein sequence ID" value="KAK2574806.1"/>
    <property type="molecule type" value="Genomic_DNA"/>
</dbReference>
<feature type="non-terminal residue" evidence="3">
    <location>
        <position position="215"/>
    </location>
</feature>
<dbReference type="Gene3D" id="4.10.60.10">
    <property type="entry name" value="Zinc finger, CCHC-type"/>
    <property type="match status" value="1"/>
</dbReference>
<dbReference type="InterPro" id="IPR036875">
    <property type="entry name" value="Znf_CCHC_sf"/>
</dbReference>
<dbReference type="Proteomes" id="UP001258017">
    <property type="component" value="Unassembled WGS sequence"/>
</dbReference>
<proteinExistence type="predicted"/>
<reference evidence="3" key="2">
    <citation type="journal article" date="2023" name="Commun. Biol.">
        <title>Intrasexual cuticular hydrocarbon dimorphism in a wasp sheds light on hydrocarbon biosynthesis genes in Hymenoptera.</title>
        <authorList>
            <person name="Moris V.C."/>
            <person name="Podsiadlowski L."/>
            <person name="Martin S."/>
            <person name="Oeyen J.P."/>
            <person name="Donath A."/>
            <person name="Petersen M."/>
            <person name="Wilbrandt J."/>
            <person name="Misof B."/>
            <person name="Liedtke D."/>
            <person name="Thamm M."/>
            <person name="Scheiner R."/>
            <person name="Schmitt T."/>
            <person name="Niehuis O."/>
        </authorList>
    </citation>
    <scope>NUCLEOTIDE SEQUENCE</scope>
    <source>
        <strain evidence="3">GBR_01_08_01A</strain>
    </source>
</reference>
<feature type="region of interest" description="Disordered" evidence="1">
    <location>
        <begin position="1"/>
        <end position="40"/>
    </location>
</feature>
<feature type="domain" description="CCHC-type" evidence="2">
    <location>
        <begin position="143"/>
        <end position="159"/>
    </location>
</feature>
<dbReference type="SUPFAM" id="SSF57756">
    <property type="entry name" value="Retrovirus zinc finger-like domains"/>
    <property type="match status" value="1"/>
</dbReference>
<feature type="region of interest" description="Disordered" evidence="1">
    <location>
        <begin position="62"/>
        <end position="107"/>
    </location>
</feature>
<evidence type="ECO:0000313" key="4">
    <source>
        <dbReference type="Proteomes" id="UP001258017"/>
    </source>
</evidence>
<keyword evidence="4" id="KW-1185">Reference proteome</keyword>
<evidence type="ECO:0000259" key="2">
    <source>
        <dbReference type="SMART" id="SM00343"/>
    </source>
</evidence>
<organism evidence="3 4">
    <name type="scientific">Odynerus spinipes</name>
    <dbReference type="NCBI Taxonomy" id="1348599"/>
    <lineage>
        <taxon>Eukaryota</taxon>
        <taxon>Metazoa</taxon>
        <taxon>Ecdysozoa</taxon>
        <taxon>Arthropoda</taxon>
        <taxon>Hexapoda</taxon>
        <taxon>Insecta</taxon>
        <taxon>Pterygota</taxon>
        <taxon>Neoptera</taxon>
        <taxon>Endopterygota</taxon>
        <taxon>Hymenoptera</taxon>
        <taxon>Apocrita</taxon>
        <taxon>Aculeata</taxon>
        <taxon>Vespoidea</taxon>
        <taxon>Vespidae</taxon>
        <taxon>Eumeninae</taxon>
        <taxon>Odynerus</taxon>
    </lineage>
</organism>
<name>A0AAD9R976_9HYME</name>
<dbReference type="AlphaFoldDB" id="A0AAD9R976"/>
<dbReference type="GO" id="GO:0008270">
    <property type="term" value="F:zinc ion binding"/>
    <property type="evidence" value="ECO:0007669"/>
    <property type="project" value="InterPro"/>
</dbReference>
<feature type="domain" description="CCHC-type" evidence="2">
    <location>
        <begin position="165"/>
        <end position="181"/>
    </location>
</feature>